<accession>A0A951PW12</accession>
<proteinExistence type="predicted"/>
<organism evidence="2 3">
    <name type="scientific">Mojavia pulchra JT2-VF2</name>
    <dbReference type="NCBI Taxonomy" id="287848"/>
    <lineage>
        <taxon>Bacteria</taxon>
        <taxon>Bacillati</taxon>
        <taxon>Cyanobacteriota</taxon>
        <taxon>Cyanophyceae</taxon>
        <taxon>Nostocales</taxon>
        <taxon>Nostocaceae</taxon>
    </lineage>
</organism>
<dbReference type="InterPro" id="IPR004919">
    <property type="entry name" value="GmrSD_N"/>
</dbReference>
<dbReference type="AlphaFoldDB" id="A0A951PW12"/>
<dbReference type="Proteomes" id="UP000715781">
    <property type="component" value="Unassembled WGS sequence"/>
</dbReference>
<evidence type="ECO:0000313" key="3">
    <source>
        <dbReference type="Proteomes" id="UP000715781"/>
    </source>
</evidence>
<name>A0A951PW12_9NOST</name>
<evidence type="ECO:0000259" key="1">
    <source>
        <dbReference type="Pfam" id="PF03235"/>
    </source>
</evidence>
<gene>
    <name evidence="2" type="ORF">KME32_09165</name>
</gene>
<dbReference type="PANTHER" id="PTHR37292:SF2">
    <property type="entry name" value="DUF262 DOMAIN-CONTAINING PROTEIN"/>
    <property type="match status" value="1"/>
</dbReference>
<reference evidence="2" key="1">
    <citation type="submission" date="2021-05" db="EMBL/GenBank/DDBJ databases">
        <authorList>
            <person name="Pietrasiak N."/>
            <person name="Ward R."/>
            <person name="Stajich J.E."/>
            <person name="Kurbessoian T."/>
        </authorList>
    </citation>
    <scope>NUCLEOTIDE SEQUENCE</scope>
    <source>
        <strain evidence="2">JT2-VF2</strain>
    </source>
</reference>
<sequence>MAKNYIISHTLNTIFHMMENGTLAVPAFQRGYVWDRQAVKELFESINNGYPIGILIAVEHDTEHFESASSELTFFPKLNSDKLVSSKRLWIIDGSQRLASLYNVFLGKNSSFTLLYDLENKKFMFPQEAENTIKFLNMSSLFKTENFMEQQANIAKNNDEFLLEELYSIFNKFKDYQIPIQVIAEVKDQDIVNIFTAMNTSGISLSEDEMQRAQKYNKST</sequence>
<dbReference type="EMBL" id="JAHHHN010000004">
    <property type="protein sequence ID" value="MBW4561314.1"/>
    <property type="molecule type" value="Genomic_DNA"/>
</dbReference>
<dbReference type="PANTHER" id="PTHR37292">
    <property type="entry name" value="VNG6097C"/>
    <property type="match status" value="1"/>
</dbReference>
<protein>
    <submittedName>
        <fullName evidence="2">DUF262 domain-containing protein</fullName>
    </submittedName>
</protein>
<dbReference type="Pfam" id="PF03235">
    <property type="entry name" value="GmrSD_N"/>
    <property type="match status" value="1"/>
</dbReference>
<comment type="caution">
    <text evidence="2">The sequence shown here is derived from an EMBL/GenBank/DDBJ whole genome shotgun (WGS) entry which is preliminary data.</text>
</comment>
<reference evidence="2" key="2">
    <citation type="journal article" date="2022" name="Microbiol. Resour. Announc.">
        <title>Metagenome Sequencing to Explore Phylogenomics of Terrestrial Cyanobacteria.</title>
        <authorList>
            <person name="Ward R.D."/>
            <person name="Stajich J.E."/>
            <person name="Johansen J.R."/>
            <person name="Huntemann M."/>
            <person name="Clum A."/>
            <person name="Foster B."/>
            <person name="Foster B."/>
            <person name="Roux S."/>
            <person name="Palaniappan K."/>
            <person name="Varghese N."/>
            <person name="Mukherjee S."/>
            <person name="Reddy T.B.K."/>
            <person name="Daum C."/>
            <person name="Copeland A."/>
            <person name="Chen I.A."/>
            <person name="Ivanova N.N."/>
            <person name="Kyrpides N.C."/>
            <person name="Shapiro N."/>
            <person name="Eloe-Fadrosh E.A."/>
            <person name="Pietrasiak N."/>
        </authorList>
    </citation>
    <scope>NUCLEOTIDE SEQUENCE</scope>
    <source>
        <strain evidence="2">JT2-VF2</strain>
    </source>
</reference>
<evidence type="ECO:0000313" key="2">
    <source>
        <dbReference type="EMBL" id="MBW4561314.1"/>
    </source>
</evidence>
<feature type="domain" description="GmrSD restriction endonucleases N-terminal" evidence="1">
    <location>
        <begin position="12"/>
        <end position="213"/>
    </location>
</feature>